<dbReference type="PROSITE" id="PS51029">
    <property type="entry name" value="MADF"/>
    <property type="match status" value="1"/>
</dbReference>
<dbReference type="GO" id="GO:0006357">
    <property type="term" value="P:regulation of transcription by RNA polymerase II"/>
    <property type="evidence" value="ECO:0007669"/>
    <property type="project" value="TreeGrafter"/>
</dbReference>
<dbReference type="InterPro" id="IPR039353">
    <property type="entry name" value="TF_Adf1"/>
</dbReference>
<reference evidence="4" key="1">
    <citation type="submission" date="2016-11" db="UniProtKB">
        <authorList>
            <consortium name="WormBaseParasite"/>
        </authorList>
    </citation>
    <scope>IDENTIFICATION</scope>
</reference>
<proteinExistence type="predicted"/>
<name>A0A1I7Y492_9BILA</name>
<dbReference type="InterPro" id="IPR006578">
    <property type="entry name" value="MADF-dom"/>
</dbReference>
<evidence type="ECO:0000259" key="2">
    <source>
        <dbReference type="PROSITE" id="PS51029"/>
    </source>
</evidence>
<sequence length="255" mass="29242">MGDKQIHGAKEAVDERAGNEDTQVSTFRWTEEAILKLIDEVEQYPIFYDKSNVNYNKKRLKHGTWVQISNAMNFQGFHVDDKECQRKWKYLSDHYQKLKRDLPSGSGLEALEERTTWQYFDALSFLDRHQKSREGISSQDFVESPDSRQSAIEDDDQVEVFASTSSPSPSSPPEATVPRKKKRRQEEAALNELIADSTRAIESALTVRESDDCDHFGAMVASAMRRLPEGQIRESAKIRISELIYRMEFGEGVVE</sequence>
<feature type="region of interest" description="Disordered" evidence="1">
    <location>
        <begin position="162"/>
        <end position="184"/>
    </location>
</feature>
<organism evidence="3 4">
    <name type="scientific">Steinernema glaseri</name>
    <dbReference type="NCBI Taxonomy" id="37863"/>
    <lineage>
        <taxon>Eukaryota</taxon>
        <taxon>Metazoa</taxon>
        <taxon>Ecdysozoa</taxon>
        <taxon>Nematoda</taxon>
        <taxon>Chromadorea</taxon>
        <taxon>Rhabditida</taxon>
        <taxon>Tylenchina</taxon>
        <taxon>Panagrolaimomorpha</taxon>
        <taxon>Strongyloidoidea</taxon>
        <taxon>Steinernematidae</taxon>
        <taxon>Steinernema</taxon>
    </lineage>
</organism>
<evidence type="ECO:0000256" key="1">
    <source>
        <dbReference type="SAM" id="MobiDB-lite"/>
    </source>
</evidence>
<evidence type="ECO:0000313" key="4">
    <source>
        <dbReference type="WBParaSite" id="L893_g12325.t1"/>
    </source>
</evidence>
<keyword evidence="3" id="KW-1185">Reference proteome</keyword>
<dbReference type="Proteomes" id="UP000095287">
    <property type="component" value="Unplaced"/>
</dbReference>
<dbReference type="GO" id="GO:0005667">
    <property type="term" value="C:transcription regulator complex"/>
    <property type="evidence" value="ECO:0007669"/>
    <property type="project" value="TreeGrafter"/>
</dbReference>
<dbReference type="AlphaFoldDB" id="A0A1I7Y492"/>
<dbReference type="GO" id="GO:0005634">
    <property type="term" value="C:nucleus"/>
    <property type="evidence" value="ECO:0007669"/>
    <property type="project" value="TreeGrafter"/>
</dbReference>
<dbReference type="Pfam" id="PF10545">
    <property type="entry name" value="MADF_DNA_bdg"/>
    <property type="match status" value="1"/>
</dbReference>
<dbReference type="PANTHER" id="PTHR12243">
    <property type="entry name" value="MADF DOMAIN TRANSCRIPTION FACTOR"/>
    <property type="match status" value="1"/>
</dbReference>
<evidence type="ECO:0000313" key="3">
    <source>
        <dbReference type="Proteomes" id="UP000095287"/>
    </source>
</evidence>
<dbReference type="SMART" id="SM00595">
    <property type="entry name" value="MADF"/>
    <property type="match status" value="1"/>
</dbReference>
<feature type="domain" description="MADF" evidence="2">
    <location>
        <begin position="36"/>
        <end position="131"/>
    </location>
</feature>
<dbReference type="PANTHER" id="PTHR12243:SF67">
    <property type="entry name" value="COREPRESSOR OF PANGOLIN, ISOFORM A-RELATED"/>
    <property type="match status" value="1"/>
</dbReference>
<dbReference type="WBParaSite" id="L893_g12325.t1">
    <property type="protein sequence ID" value="L893_g12325.t1"/>
    <property type="gene ID" value="L893_g12325"/>
</dbReference>
<protein>
    <submittedName>
        <fullName evidence="4">MADF domain-containing protein</fullName>
    </submittedName>
</protein>
<accession>A0A1I7Y492</accession>
<dbReference type="Gene3D" id="1.10.10.60">
    <property type="entry name" value="Homeodomain-like"/>
    <property type="match status" value="1"/>
</dbReference>